<dbReference type="Proteomes" id="UP000680750">
    <property type="component" value="Chromosome"/>
</dbReference>
<sequence>MSTLDLRPVAQFGVRQQLGTVAEPASRTHPDRRGGTGRADGHPALEHAAVADGDGAAGIGQQPGTGPQPARAELDPAARRGVQDDAGVEHGPRRDRHVRRHHRAGRVEDQHLR</sequence>
<accession>A0A810L7F3</accession>
<reference evidence="2" key="1">
    <citation type="submission" date="2020-08" db="EMBL/GenBank/DDBJ databases">
        <title>Whole genome shotgun sequence of Actinocatenispora sera NBRC 101916.</title>
        <authorList>
            <person name="Komaki H."/>
            <person name="Tamura T."/>
        </authorList>
    </citation>
    <scope>NUCLEOTIDE SEQUENCE</scope>
    <source>
        <strain evidence="2">NBRC 101916</strain>
    </source>
</reference>
<protein>
    <submittedName>
        <fullName evidence="2">Uncharacterized protein</fullName>
    </submittedName>
</protein>
<evidence type="ECO:0000313" key="3">
    <source>
        <dbReference type="Proteomes" id="UP000680750"/>
    </source>
</evidence>
<feature type="compositionally biased region" description="Basic and acidic residues" evidence="1">
    <location>
        <begin position="26"/>
        <end position="45"/>
    </location>
</feature>
<feature type="region of interest" description="Disordered" evidence="1">
    <location>
        <begin position="1"/>
        <end position="113"/>
    </location>
</feature>
<dbReference type="KEGG" id="aser:Asera_41260"/>
<evidence type="ECO:0000313" key="2">
    <source>
        <dbReference type="EMBL" id="BCJ30018.1"/>
    </source>
</evidence>
<organism evidence="2 3">
    <name type="scientific">Actinocatenispora sera</name>
    <dbReference type="NCBI Taxonomy" id="390989"/>
    <lineage>
        <taxon>Bacteria</taxon>
        <taxon>Bacillati</taxon>
        <taxon>Actinomycetota</taxon>
        <taxon>Actinomycetes</taxon>
        <taxon>Micromonosporales</taxon>
        <taxon>Micromonosporaceae</taxon>
        <taxon>Actinocatenispora</taxon>
    </lineage>
</organism>
<proteinExistence type="predicted"/>
<keyword evidence="3" id="KW-1185">Reference proteome</keyword>
<gene>
    <name evidence="2" type="ORF">Asera_41260</name>
</gene>
<evidence type="ECO:0000256" key="1">
    <source>
        <dbReference type="SAM" id="MobiDB-lite"/>
    </source>
</evidence>
<feature type="compositionally biased region" description="Basic residues" evidence="1">
    <location>
        <begin position="93"/>
        <end position="104"/>
    </location>
</feature>
<feature type="compositionally biased region" description="Basic and acidic residues" evidence="1">
    <location>
        <begin position="72"/>
        <end position="92"/>
    </location>
</feature>
<dbReference type="AlphaFoldDB" id="A0A810L7F3"/>
<name>A0A810L7F3_9ACTN</name>
<dbReference type="EMBL" id="AP023354">
    <property type="protein sequence ID" value="BCJ30018.1"/>
    <property type="molecule type" value="Genomic_DNA"/>
</dbReference>